<dbReference type="Proteomes" id="UP000229323">
    <property type="component" value="Chromosome"/>
</dbReference>
<protein>
    <submittedName>
        <fullName evidence="2">EpsG family protein</fullName>
    </submittedName>
</protein>
<evidence type="ECO:0000256" key="1">
    <source>
        <dbReference type="SAM" id="Phobius"/>
    </source>
</evidence>
<feature type="transmembrane region" description="Helical" evidence="1">
    <location>
        <begin position="326"/>
        <end position="343"/>
    </location>
</feature>
<feature type="transmembrane region" description="Helical" evidence="1">
    <location>
        <begin position="128"/>
        <end position="154"/>
    </location>
</feature>
<feature type="transmembrane region" description="Helical" evidence="1">
    <location>
        <begin position="29"/>
        <end position="49"/>
    </location>
</feature>
<evidence type="ECO:0000313" key="2">
    <source>
        <dbReference type="EMBL" id="ATV51770.1"/>
    </source>
</evidence>
<feature type="transmembrane region" description="Helical" evidence="1">
    <location>
        <begin position="100"/>
        <end position="122"/>
    </location>
</feature>
<feature type="transmembrane region" description="Helical" evidence="1">
    <location>
        <begin position="201"/>
        <end position="220"/>
    </location>
</feature>
<feature type="transmembrane region" description="Helical" evidence="1">
    <location>
        <begin position="6"/>
        <end position="22"/>
    </location>
</feature>
<dbReference type="AlphaFoldDB" id="A0A2D3N8K8"/>
<accession>A0A2D3N8K8</accession>
<name>A0A2D3N8K8_PREIN</name>
<feature type="transmembrane region" description="Helical" evidence="1">
    <location>
        <begin position="273"/>
        <end position="292"/>
    </location>
</feature>
<dbReference type="EMBL" id="CP024696">
    <property type="protein sequence ID" value="ATV51770.1"/>
    <property type="molecule type" value="Genomic_DNA"/>
</dbReference>
<dbReference type="InterPro" id="IPR049458">
    <property type="entry name" value="EpsG-like"/>
</dbReference>
<proteinExistence type="predicted"/>
<organism evidence="2 3">
    <name type="scientific">Prevotella intermedia</name>
    <dbReference type="NCBI Taxonomy" id="28131"/>
    <lineage>
        <taxon>Bacteria</taxon>
        <taxon>Pseudomonadati</taxon>
        <taxon>Bacteroidota</taxon>
        <taxon>Bacteroidia</taxon>
        <taxon>Bacteroidales</taxon>
        <taxon>Prevotellaceae</taxon>
        <taxon>Prevotella</taxon>
    </lineage>
</organism>
<dbReference type="RefSeq" id="WP_100022432.1">
    <property type="nucleotide sequence ID" value="NZ_CP024696.1"/>
</dbReference>
<gene>
    <name evidence="2" type="ORF">CTM50_00950</name>
</gene>
<reference evidence="2 3" key="1">
    <citation type="submission" date="2017-11" db="EMBL/GenBank/DDBJ databases">
        <title>Genome sequencing of Prevotella intermedia KCOM 2033.</title>
        <authorList>
            <person name="Kook J.-K."/>
            <person name="Park S.-N."/>
            <person name="Lim Y.K."/>
        </authorList>
    </citation>
    <scope>NUCLEOTIDE SEQUENCE [LARGE SCALE GENOMIC DNA]</scope>
    <source>
        <strain evidence="2 3">KCOM 2033</strain>
    </source>
</reference>
<feature type="transmembrane region" description="Helical" evidence="1">
    <location>
        <begin position="298"/>
        <end position="314"/>
    </location>
</feature>
<evidence type="ECO:0000313" key="3">
    <source>
        <dbReference type="Proteomes" id="UP000229323"/>
    </source>
</evidence>
<keyword evidence="1" id="KW-0472">Membrane</keyword>
<feature type="transmembrane region" description="Helical" evidence="1">
    <location>
        <begin position="166"/>
        <end position="189"/>
    </location>
</feature>
<keyword evidence="1" id="KW-0812">Transmembrane</keyword>
<sequence length="382" mass="45489">MLLYISIFFIVVLVNYLMKLFRLRKENGLLFSFLILAVFIGLGDMIGGYDRYVYGSSFDYIADETRTGQGYQTMLFLVSGSEYGFFAWQFLIAQLTSNRYIFIFLTTIFIYILYFNAFRLYIEDYPWALILFLGLLYYFTMTYLRQVIAVGIAWQGVKFIWERKPLIFFVILLLAYSFHNSVLIFAPMYFLPLRKYSQKTILLFLGFAFLIGMTPLPNMLMENSGEFSGMASRTADYAEQNQGFRIEYVLEVVFFVWILFKHYDRIGHSRKTLTFLNMCFLFCAMLLSFMRFGQGGRFSWYYMFGIIYMLSTLCKVKYRYVWMRPLTFLISFTFFLRITYVWLPMNAPYKTFLTDGEPAGNGIIYKIYEYDFGYTNDKFYRK</sequence>
<dbReference type="Pfam" id="PF14897">
    <property type="entry name" value="EpsG"/>
    <property type="match status" value="1"/>
</dbReference>
<keyword evidence="1" id="KW-1133">Transmembrane helix</keyword>